<keyword evidence="2" id="KW-0645">Protease</keyword>
<feature type="compositionally biased region" description="Low complexity" evidence="1">
    <location>
        <begin position="13"/>
        <end position="40"/>
    </location>
</feature>
<evidence type="ECO:0000256" key="1">
    <source>
        <dbReference type="SAM" id="MobiDB-lite"/>
    </source>
</evidence>
<feature type="region of interest" description="Disordered" evidence="1">
    <location>
        <begin position="1"/>
        <end position="55"/>
    </location>
</feature>
<evidence type="ECO:0000313" key="2">
    <source>
        <dbReference type="EMBL" id="CAB4165241.1"/>
    </source>
</evidence>
<dbReference type="EMBL" id="LR796768">
    <property type="protein sequence ID" value="CAB4165241.1"/>
    <property type="molecule type" value="Genomic_DNA"/>
</dbReference>
<organism evidence="2">
    <name type="scientific">uncultured Caudovirales phage</name>
    <dbReference type="NCBI Taxonomy" id="2100421"/>
    <lineage>
        <taxon>Viruses</taxon>
        <taxon>Duplodnaviria</taxon>
        <taxon>Heunggongvirae</taxon>
        <taxon>Uroviricota</taxon>
        <taxon>Caudoviricetes</taxon>
        <taxon>Peduoviridae</taxon>
        <taxon>Maltschvirus</taxon>
        <taxon>Maltschvirus maltsch</taxon>
    </lineage>
</organism>
<reference evidence="2" key="1">
    <citation type="submission" date="2020-04" db="EMBL/GenBank/DDBJ databases">
        <authorList>
            <person name="Chiriac C."/>
            <person name="Salcher M."/>
            <person name="Ghai R."/>
            <person name="Kavagutti S V."/>
        </authorList>
    </citation>
    <scope>NUCLEOTIDE SEQUENCE</scope>
</reference>
<protein>
    <submittedName>
        <fullName evidence="2">Putative protease</fullName>
    </submittedName>
</protein>
<accession>A0A6J5P728</accession>
<sequence>MLLDGQTSPDSVADTTGASTSGATAAEAKAPEAAAAPDQAPNDEGTQQAAPAGAPEKYEAFTVPEGVTLDDAARTNLETFAKDLNLTQEQAQKLLDRDLAAAASSSEALQANFQSTVAQWVEAAKTDPVIGGAEFDKNLGVAKAGMDRFATDDMKALLRETNFGNHPTVIKHFHALGKLLEQDKFVQGQKAPTGAKTLAERLYGNNN</sequence>
<feature type="compositionally biased region" description="Polar residues" evidence="1">
    <location>
        <begin position="1"/>
        <end position="10"/>
    </location>
</feature>
<dbReference type="GO" id="GO:0006508">
    <property type="term" value="P:proteolysis"/>
    <property type="evidence" value="ECO:0007669"/>
    <property type="project" value="UniProtKB-KW"/>
</dbReference>
<name>A0A6J5P728_9CAUD</name>
<keyword evidence="2" id="KW-0378">Hydrolase</keyword>
<proteinExistence type="predicted"/>
<gene>
    <name evidence="2" type="ORF">UFOVP821_29</name>
</gene>
<dbReference type="GO" id="GO:0008233">
    <property type="term" value="F:peptidase activity"/>
    <property type="evidence" value="ECO:0007669"/>
    <property type="project" value="UniProtKB-KW"/>
</dbReference>